<proteinExistence type="predicted"/>
<gene>
    <name evidence="2" type="ORF">E5676_scaffold29G00500</name>
</gene>
<comment type="caution">
    <text evidence="2">The sequence shown here is derived from an EMBL/GenBank/DDBJ whole genome shotgun (WGS) entry which is preliminary data.</text>
</comment>
<dbReference type="EMBL" id="SSTD01016227">
    <property type="protein sequence ID" value="TYK01364.1"/>
    <property type="molecule type" value="Genomic_DNA"/>
</dbReference>
<accession>A0A5D3BQB5</accession>
<sequence>MQKVEVATNVLGVRVTKRRFCVRLSRLRRIHSRLVHLSRCYFKIERLEGFRGTTSSSRALKHLWMKEEFTLVKCLVELVSTGGWKSDNGTFRFGGFGWNNEVKCIIAEKDLLDTWVKGLDMSPDDITGTRPGHSSKGRLSSRGSKRKRGGHTTETVEIIRTTMEYANDQLKGEPYVDNNTHIDNMKAFLEVPNKLKLDYYTVILEDNA</sequence>
<dbReference type="Proteomes" id="UP000321947">
    <property type="component" value="Unassembled WGS sequence"/>
</dbReference>
<evidence type="ECO:0000256" key="1">
    <source>
        <dbReference type="SAM" id="MobiDB-lite"/>
    </source>
</evidence>
<reference evidence="2 3" key="1">
    <citation type="submission" date="2019-08" db="EMBL/GenBank/DDBJ databases">
        <title>Draft genome sequences of two oriental melons (Cucumis melo L. var makuwa).</title>
        <authorList>
            <person name="Kwon S.-Y."/>
        </authorList>
    </citation>
    <scope>NUCLEOTIDE SEQUENCE [LARGE SCALE GENOMIC DNA]</scope>
    <source>
        <strain evidence="3">cv. Chang Bougi</strain>
        <tissue evidence="2">Leaf</tissue>
    </source>
</reference>
<name>A0A5D3BQB5_CUCMM</name>
<feature type="region of interest" description="Disordered" evidence="1">
    <location>
        <begin position="125"/>
        <end position="153"/>
    </location>
</feature>
<dbReference type="AlphaFoldDB" id="A0A5D3BQB5"/>
<organism evidence="2 3">
    <name type="scientific">Cucumis melo var. makuwa</name>
    <name type="common">Oriental melon</name>
    <dbReference type="NCBI Taxonomy" id="1194695"/>
    <lineage>
        <taxon>Eukaryota</taxon>
        <taxon>Viridiplantae</taxon>
        <taxon>Streptophyta</taxon>
        <taxon>Embryophyta</taxon>
        <taxon>Tracheophyta</taxon>
        <taxon>Spermatophyta</taxon>
        <taxon>Magnoliopsida</taxon>
        <taxon>eudicotyledons</taxon>
        <taxon>Gunneridae</taxon>
        <taxon>Pentapetalae</taxon>
        <taxon>rosids</taxon>
        <taxon>fabids</taxon>
        <taxon>Cucurbitales</taxon>
        <taxon>Cucurbitaceae</taxon>
        <taxon>Benincaseae</taxon>
        <taxon>Cucumis</taxon>
    </lineage>
</organism>
<evidence type="ECO:0000313" key="2">
    <source>
        <dbReference type="EMBL" id="TYK01364.1"/>
    </source>
</evidence>
<protein>
    <submittedName>
        <fullName evidence="2">Retrotransposon protein</fullName>
    </submittedName>
</protein>
<evidence type="ECO:0000313" key="3">
    <source>
        <dbReference type="Proteomes" id="UP000321947"/>
    </source>
</evidence>